<evidence type="ECO:0000313" key="7">
    <source>
        <dbReference type="EMBL" id="KAF6140672.1"/>
    </source>
</evidence>
<proteinExistence type="inferred from homology"/>
<keyword evidence="6" id="KW-0503">Monooxygenase</keyword>
<comment type="cofactor">
    <cofactor evidence="5">
        <name>heme</name>
        <dbReference type="ChEBI" id="CHEBI:30413"/>
    </cofactor>
</comment>
<dbReference type="Pfam" id="PF00067">
    <property type="entry name" value="p450"/>
    <property type="match status" value="1"/>
</dbReference>
<dbReference type="InterPro" id="IPR002401">
    <property type="entry name" value="Cyt_P450_E_grp-I"/>
</dbReference>
<evidence type="ECO:0008006" key="9">
    <source>
        <dbReference type="Google" id="ProtNLM"/>
    </source>
</evidence>
<keyword evidence="8" id="KW-1185">Reference proteome</keyword>
<dbReference type="GO" id="GO:0006629">
    <property type="term" value="P:lipid metabolic process"/>
    <property type="evidence" value="ECO:0007669"/>
    <property type="project" value="UniProtKB-ARBA"/>
</dbReference>
<comment type="caution">
    <text evidence="7">The sequence shown here is derived from an EMBL/GenBank/DDBJ whole genome shotgun (WGS) entry which is preliminary data.</text>
</comment>
<keyword evidence="2 5" id="KW-0479">Metal-binding</keyword>
<dbReference type="InterPro" id="IPR001128">
    <property type="entry name" value="Cyt_P450"/>
</dbReference>
<gene>
    <name evidence="7" type="ORF">GIB67_013965</name>
</gene>
<dbReference type="SUPFAM" id="SSF48264">
    <property type="entry name" value="Cytochrome P450"/>
    <property type="match status" value="1"/>
</dbReference>
<dbReference type="PRINTS" id="PR00463">
    <property type="entry name" value="EP450I"/>
</dbReference>
<dbReference type="GO" id="GO:0005506">
    <property type="term" value="F:iron ion binding"/>
    <property type="evidence" value="ECO:0007669"/>
    <property type="project" value="InterPro"/>
</dbReference>
<dbReference type="OrthoDB" id="1470350at2759"/>
<comment type="similarity">
    <text evidence="1 6">Belongs to the cytochrome P450 family.</text>
</comment>
<dbReference type="GO" id="GO:0016705">
    <property type="term" value="F:oxidoreductase activity, acting on paired donors, with incorporation or reduction of molecular oxygen"/>
    <property type="evidence" value="ECO:0007669"/>
    <property type="project" value="InterPro"/>
</dbReference>
<dbReference type="PANTHER" id="PTHR24296">
    <property type="entry name" value="CYTOCHROME P450"/>
    <property type="match status" value="1"/>
</dbReference>
<dbReference type="PROSITE" id="PS00086">
    <property type="entry name" value="CYTOCHROME_P450"/>
    <property type="match status" value="1"/>
</dbReference>
<dbReference type="GO" id="GO:0020037">
    <property type="term" value="F:heme binding"/>
    <property type="evidence" value="ECO:0007669"/>
    <property type="project" value="InterPro"/>
</dbReference>
<dbReference type="Proteomes" id="UP000541444">
    <property type="component" value="Unassembled WGS sequence"/>
</dbReference>
<dbReference type="PRINTS" id="PR00385">
    <property type="entry name" value="P450"/>
</dbReference>
<evidence type="ECO:0000256" key="5">
    <source>
        <dbReference type="PIRSR" id="PIRSR602401-1"/>
    </source>
</evidence>
<accession>A0A7J7LDQ1</accession>
<protein>
    <recommendedName>
        <fullName evidence="9">Cytochrome P450</fullName>
    </recommendedName>
</protein>
<keyword evidence="3 6" id="KW-0560">Oxidoreductase</keyword>
<keyword evidence="4 5" id="KW-0408">Iron</keyword>
<evidence type="ECO:0000313" key="8">
    <source>
        <dbReference type="Proteomes" id="UP000541444"/>
    </source>
</evidence>
<reference evidence="7 8" key="1">
    <citation type="journal article" date="2020" name="IScience">
        <title>Genome Sequencing of the Endangered Kingdonia uniflora (Circaeasteraceae, Ranunculales) Reveals Potential Mechanisms of Evolutionary Specialization.</title>
        <authorList>
            <person name="Sun Y."/>
            <person name="Deng T."/>
            <person name="Zhang A."/>
            <person name="Moore M.J."/>
            <person name="Landis J.B."/>
            <person name="Lin N."/>
            <person name="Zhang H."/>
            <person name="Zhang X."/>
            <person name="Huang J."/>
            <person name="Zhang X."/>
            <person name="Sun H."/>
            <person name="Wang H."/>
        </authorList>
    </citation>
    <scope>NUCLEOTIDE SEQUENCE [LARGE SCALE GENOMIC DNA]</scope>
    <source>
        <strain evidence="7">TB1705</strain>
        <tissue evidence="7">Leaf</tissue>
    </source>
</reference>
<organism evidence="7 8">
    <name type="scientific">Kingdonia uniflora</name>
    <dbReference type="NCBI Taxonomy" id="39325"/>
    <lineage>
        <taxon>Eukaryota</taxon>
        <taxon>Viridiplantae</taxon>
        <taxon>Streptophyta</taxon>
        <taxon>Embryophyta</taxon>
        <taxon>Tracheophyta</taxon>
        <taxon>Spermatophyta</taxon>
        <taxon>Magnoliopsida</taxon>
        <taxon>Ranunculales</taxon>
        <taxon>Circaeasteraceae</taxon>
        <taxon>Kingdonia</taxon>
    </lineage>
</organism>
<evidence type="ECO:0000256" key="2">
    <source>
        <dbReference type="ARBA" id="ARBA00022723"/>
    </source>
</evidence>
<feature type="binding site" description="axial binding residue" evidence="5">
    <location>
        <position position="458"/>
    </location>
    <ligand>
        <name>heme</name>
        <dbReference type="ChEBI" id="CHEBI:30413"/>
    </ligand>
    <ligandPart>
        <name>Fe</name>
        <dbReference type="ChEBI" id="CHEBI:18248"/>
    </ligandPart>
</feature>
<dbReference type="GO" id="GO:0044550">
    <property type="term" value="P:secondary metabolite biosynthetic process"/>
    <property type="evidence" value="ECO:0007669"/>
    <property type="project" value="UniProtKB-ARBA"/>
</dbReference>
<evidence type="ECO:0000256" key="3">
    <source>
        <dbReference type="ARBA" id="ARBA00023002"/>
    </source>
</evidence>
<evidence type="ECO:0000256" key="6">
    <source>
        <dbReference type="RuleBase" id="RU000461"/>
    </source>
</evidence>
<dbReference type="Gene3D" id="1.10.630.10">
    <property type="entry name" value="Cytochrome P450"/>
    <property type="match status" value="1"/>
</dbReference>
<name>A0A7J7LDQ1_9MAGN</name>
<evidence type="ECO:0000256" key="4">
    <source>
        <dbReference type="ARBA" id="ARBA00023004"/>
    </source>
</evidence>
<dbReference type="CDD" id="cd11064">
    <property type="entry name" value="CYP86A"/>
    <property type="match status" value="1"/>
</dbReference>
<keyword evidence="5 6" id="KW-0349">Heme</keyword>
<evidence type="ECO:0000256" key="1">
    <source>
        <dbReference type="ARBA" id="ARBA00010617"/>
    </source>
</evidence>
<sequence length="519" mass="60492">MLHYLMSSPEIYLAFLCFLAISWYLKNKNQVLMHWPVIDVLPSLLQNAHRVHEWTVEIANTFGCTKFERGPVFGRVDILFTSDPRNVEYMVRTNFTNFPKGPDYIKTFDLLGDGLFNVDSELWHIQRRMAHMMFASSTFRKVQVDVSRSMVEGSLLPLLSQVARNSSIVDLEDVFLRYTFDTTFAVIFGRNPKYLDISFPPNKFAEAMDDGLEAIFYRHVVPRSWWKFSRWLMIGKERKLEKAWRTIDRHIDKFISWKREDMLKGVEGTDLLSTYMTLQEEREDRGNERNDLLSSGDKFLRDTVLTFFFAGRDTTGSALSWFFWLIAKNPRVEAKLYEELNSTFSKNSTEATNARVFDSDDLKGLVYLHAGLCEALRLYPPLPLNRKGVIKEDILPDGTVVKPGMMIVISTFVMARMEWLWGKDCLEFKPERWIDEHGRLSNAPKYKFFTFSQGPRTCLGRDMAFTFMKSAVAAMIFNFHVEVLENQNICPKPSIVLHMKNGLLVKIKERVHYNDQKKE</sequence>
<dbReference type="InterPro" id="IPR017972">
    <property type="entry name" value="Cyt_P450_CS"/>
</dbReference>
<dbReference type="InterPro" id="IPR036396">
    <property type="entry name" value="Cyt_P450_sf"/>
</dbReference>
<dbReference type="EMBL" id="JACGCM010002358">
    <property type="protein sequence ID" value="KAF6140672.1"/>
    <property type="molecule type" value="Genomic_DNA"/>
</dbReference>
<dbReference type="GO" id="GO:0004497">
    <property type="term" value="F:monooxygenase activity"/>
    <property type="evidence" value="ECO:0007669"/>
    <property type="project" value="UniProtKB-KW"/>
</dbReference>
<dbReference type="AlphaFoldDB" id="A0A7J7LDQ1"/>